<dbReference type="Pfam" id="PF12840">
    <property type="entry name" value="HTH_20"/>
    <property type="match status" value="1"/>
</dbReference>
<dbReference type="PROSITE" id="PS50987">
    <property type="entry name" value="HTH_ARSR_2"/>
    <property type="match status" value="1"/>
</dbReference>
<evidence type="ECO:0000313" key="5">
    <source>
        <dbReference type="EMBL" id="RVU33872.1"/>
    </source>
</evidence>
<dbReference type="RefSeq" id="WP_127767902.1">
    <property type="nucleotide sequence ID" value="NZ_SADE01000004.1"/>
</dbReference>
<dbReference type="GO" id="GO:0003677">
    <property type="term" value="F:DNA binding"/>
    <property type="evidence" value="ECO:0007669"/>
    <property type="project" value="UniProtKB-KW"/>
</dbReference>
<evidence type="ECO:0000256" key="2">
    <source>
        <dbReference type="ARBA" id="ARBA00023125"/>
    </source>
</evidence>
<dbReference type="InterPro" id="IPR036388">
    <property type="entry name" value="WH-like_DNA-bd_sf"/>
</dbReference>
<dbReference type="PANTHER" id="PTHR43132">
    <property type="entry name" value="ARSENICAL RESISTANCE OPERON REPRESSOR ARSR-RELATED"/>
    <property type="match status" value="1"/>
</dbReference>
<keyword evidence="2" id="KW-0238">DNA-binding</keyword>
<organism evidence="5 6">
    <name type="scientific">Hwanghaeella grinnelliae</name>
    <dbReference type="NCBI Taxonomy" id="2500179"/>
    <lineage>
        <taxon>Bacteria</taxon>
        <taxon>Pseudomonadati</taxon>
        <taxon>Pseudomonadota</taxon>
        <taxon>Alphaproteobacteria</taxon>
        <taxon>Rhodospirillales</taxon>
        <taxon>Rhodospirillaceae</taxon>
        <taxon>Hwanghaeella</taxon>
    </lineage>
</organism>
<protein>
    <submittedName>
        <fullName evidence="5">Transcriptional regulator</fullName>
    </submittedName>
</protein>
<dbReference type="InterPro" id="IPR051011">
    <property type="entry name" value="Metal_resp_trans_reg"/>
</dbReference>
<dbReference type="SUPFAM" id="SSF46785">
    <property type="entry name" value="Winged helix' DNA-binding domain"/>
    <property type="match status" value="1"/>
</dbReference>
<comment type="caution">
    <text evidence="5">The sequence shown here is derived from an EMBL/GenBank/DDBJ whole genome shotgun (WGS) entry which is preliminary data.</text>
</comment>
<dbReference type="Proteomes" id="UP000287447">
    <property type="component" value="Unassembled WGS sequence"/>
</dbReference>
<gene>
    <name evidence="5" type="ORF">EOI86_22330</name>
</gene>
<dbReference type="InterPro" id="IPR036390">
    <property type="entry name" value="WH_DNA-bd_sf"/>
</dbReference>
<dbReference type="InterPro" id="IPR011991">
    <property type="entry name" value="ArsR-like_HTH"/>
</dbReference>
<evidence type="ECO:0000256" key="1">
    <source>
        <dbReference type="ARBA" id="ARBA00023015"/>
    </source>
</evidence>
<evidence type="ECO:0000259" key="4">
    <source>
        <dbReference type="PROSITE" id="PS50987"/>
    </source>
</evidence>
<dbReference type="NCBIfam" id="NF033788">
    <property type="entry name" value="HTH_metalloreg"/>
    <property type="match status" value="1"/>
</dbReference>
<evidence type="ECO:0000313" key="6">
    <source>
        <dbReference type="Proteomes" id="UP000287447"/>
    </source>
</evidence>
<sequence length="124" mass="13212">MDTHTAVTKLGALAHMHRLNAFRLLIETGPNGLAAGDLAAQLGLTGPNMSFHLRLLEKADLVQSSRDHRNVFYAVDVAGVRALLAYLSEDCCNGRPELCGIQVKAGGPTTAAVKSDRVFQGKAK</sequence>
<dbReference type="CDD" id="cd00090">
    <property type="entry name" value="HTH_ARSR"/>
    <property type="match status" value="1"/>
</dbReference>
<keyword evidence="3" id="KW-0804">Transcription</keyword>
<proteinExistence type="predicted"/>
<name>A0A437QH79_9PROT</name>
<dbReference type="SMART" id="SM00418">
    <property type="entry name" value="HTH_ARSR"/>
    <property type="match status" value="1"/>
</dbReference>
<dbReference type="GO" id="GO:0003700">
    <property type="term" value="F:DNA-binding transcription factor activity"/>
    <property type="evidence" value="ECO:0007669"/>
    <property type="project" value="InterPro"/>
</dbReference>
<dbReference type="EMBL" id="SADE01000004">
    <property type="protein sequence ID" value="RVU33872.1"/>
    <property type="molecule type" value="Genomic_DNA"/>
</dbReference>
<accession>A0A437QH79</accession>
<keyword evidence="1" id="KW-0805">Transcription regulation</keyword>
<dbReference type="Gene3D" id="1.10.10.10">
    <property type="entry name" value="Winged helix-like DNA-binding domain superfamily/Winged helix DNA-binding domain"/>
    <property type="match status" value="1"/>
</dbReference>
<dbReference type="PANTHER" id="PTHR43132:SF2">
    <property type="entry name" value="ARSENICAL RESISTANCE OPERON REPRESSOR ARSR-RELATED"/>
    <property type="match status" value="1"/>
</dbReference>
<feature type="domain" description="HTH arsR-type" evidence="4">
    <location>
        <begin position="1"/>
        <end position="95"/>
    </location>
</feature>
<dbReference type="InterPro" id="IPR001845">
    <property type="entry name" value="HTH_ArsR_DNA-bd_dom"/>
</dbReference>
<dbReference type="AlphaFoldDB" id="A0A437QH79"/>
<reference evidence="6" key="1">
    <citation type="submission" date="2019-01" db="EMBL/GenBank/DDBJ databases">
        <title>Gri0909 isolated from a small marine red alga.</title>
        <authorList>
            <person name="Kim J."/>
            <person name="Jeong S.E."/>
            <person name="Jeon C.O."/>
        </authorList>
    </citation>
    <scope>NUCLEOTIDE SEQUENCE [LARGE SCALE GENOMIC DNA]</scope>
    <source>
        <strain evidence="6">Gri0909</strain>
    </source>
</reference>
<keyword evidence="6" id="KW-1185">Reference proteome</keyword>
<dbReference type="OrthoDB" id="9804742at2"/>
<evidence type="ECO:0000256" key="3">
    <source>
        <dbReference type="ARBA" id="ARBA00023163"/>
    </source>
</evidence>